<evidence type="ECO:0000256" key="3">
    <source>
        <dbReference type="ARBA" id="ARBA00023709"/>
    </source>
</evidence>
<keyword evidence="7" id="KW-1185">Reference proteome</keyword>
<sequence>MQFKEYTTIQASSAQSSVTITLNRPEALNALSTQVVEDLEDLLGVLEAAFRHDAGGEARGVVIIGSGEKAFAAGADIREMTAMTPDQAWEYSTRMQSLTLRLESLPVPVIAAVNGFALGGGCELALACDFIYATESASFGQPEVSLGLVPGFGGSVRLQQRVGPSQARELLFTGRRIRADQAHRLGLVNAVFTDREALLAAARKTIAEIAGHSPAAVAAVKATVGRVEGRSTADGLAIEADSFRQAFTTADMREGTRAFLTKEKPAFSGN</sequence>
<keyword evidence="2" id="KW-0456">Lyase</keyword>
<dbReference type="CDD" id="cd06558">
    <property type="entry name" value="crotonase-like"/>
    <property type="match status" value="1"/>
</dbReference>
<dbReference type="Proteomes" id="UP001597307">
    <property type="component" value="Unassembled WGS sequence"/>
</dbReference>
<dbReference type="EMBL" id="JBHUGA010000006">
    <property type="protein sequence ID" value="MFD1845493.1"/>
    <property type="molecule type" value="Genomic_DNA"/>
</dbReference>
<evidence type="ECO:0000256" key="4">
    <source>
        <dbReference type="ARBA" id="ARBA00023717"/>
    </source>
</evidence>
<dbReference type="InterPro" id="IPR001753">
    <property type="entry name" value="Enoyl-CoA_hydra/iso"/>
</dbReference>
<organism evidence="6 7">
    <name type="scientific">Arthrobacter flavus</name>
    <dbReference type="NCBI Taxonomy" id="95172"/>
    <lineage>
        <taxon>Bacteria</taxon>
        <taxon>Bacillati</taxon>
        <taxon>Actinomycetota</taxon>
        <taxon>Actinomycetes</taxon>
        <taxon>Micrococcales</taxon>
        <taxon>Micrococcaceae</taxon>
        <taxon>Arthrobacter</taxon>
    </lineage>
</organism>
<comment type="caution">
    <text evidence="6">The sequence shown here is derived from an EMBL/GenBank/DDBJ whole genome shotgun (WGS) entry which is preliminary data.</text>
</comment>
<comment type="catalytic activity">
    <reaction evidence="3">
        <text>a (3S)-3-hydroxyacyl-CoA = a (2E)-enoyl-CoA + H2O</text>
        <dbReference type="Rhea" id="RHEA:16105"/>
        <dbReference type="ChEBI" id="CHEBI:15377"/>
        <dbReference type="ChEBI" id="CHEBI:57318"/>
        <dbReference type="ChEBI" id="CHEBI:58856"/>
        <dbReference type="EC" id="4.2.1.17"/>
    </reaction>
</comment>
<evidence type="ECO:0000256" key="2">
    <source>
        <dbReference type="ARBA" id="ARBA00023239"/>
    </source>
</evidence>
<dbReference type="InterPro" id="IPR014748">
    <property type="entry name" value="Enoyl-CoA_hydra_C"/>
</dbReference>
<gene>
    <name evidence="6" type="ORF">ACFSFX_02645</name>
</gene>
<dbReference type="SUPFAM" id="SSF52096">
    <property type="entry name" value="ClpP/crotonase"/>
    <property type="match status" value="1"/>
</dbReference>
<dbReference type="InterPro" id="IPR018376">
    <property type="entry name" value="Enoyl-CoA_hyd/isom_CS"/>
</dbReference>
<dbReference type="Gene3D" id="3.90.226.10">
    <property type="entry name" value="2-enoyl-CoA Hydratase, Chain A, domain 1"/>
    <property type="match status" value="1"/>
</dbReference>
<name>A0ABW4Q588_9MICC</name>
<reference evidence="7" key="1">
    <citation type="journal article" date="2019" name="Int. J. Syst. Evol. Microbiol.">
        <title>The Global Catalogue of Microorganisms (GCM) 10K type strain sequencing project: providing services to taxonomists for standard genome sequencing and annotation.</title>
        <authorList>
            <consortium name="The Broad Institute Genomics Platform"/>
            <consortium name="The Broad Institute Genome Sequencing Center for Infectious Disease"/>
            <person name="Wu L."/>
            <person name="Ma J."/>
        </authorList>
    </citation>
    <scope>NUCLEOTIDE SEQUENCE [LARGE SCALE GENOMIC DNA]</scope>
    <source>
        <strain evidence="7">JCM 11496</strain>
    </source>
</reference>
<evidence type="ECO:0000256" key="5">
    <source>
        <dbReference type="RuleBase" id="RU003707"/>
    </source>
</evidence>
<accession>A0ABW4Q588</accession>
<comment type="similarity">
    <text evidence="1 5">Belongs to the enoyl-CoA hydratase/isomerase family.</text>
</comment>
<dbReference type="PANTHER" id="PTHR11941">
    <property type="entry name" value="ENOYL-COA HYDRATASE-RELATED"/>
    <property type="match status" value="1"/>
</dbReference>
<comment type="catalytic activity">
    <reaction evidence="4">
        <text>a 4-saturated-(3S)-3-hydroxyacyl-CoA = a (3E)-enoyl-CoA + H2O</text>
        <dbReference type="Rhea" id="RHEA:20724"/>
        <dbReference type="ChEBI" id="CHEBI:15377"/>
        <dbReference type="ChEBI" id="CHEBI:58521"/>
        <dbReference type="ChEBI" id="CHEBI:137480"/>
        <dbReference type="EC" id="4.2.1.17"/>
    </reaction>
</comment>
<proteinExistence type="inferred from homology"/>
<dbReference type="Pfam" id="PF00378">
    <property type="entry name" value="ECH_1"/>
    <property type="match status" value="1"/>
</dbReference>
<evidence type="ECO:0000256" key="1">
    <source>
        <dbReference type="ARBA" id="ARBA00005254"/>
    </source>
</evidence>
<dbReference type="InterPro" id="IPR029045">
    <property type="entry name" value="ClpP/crotonase-like_dom_sf"/>
</dbReference>
<dbReference type="RefSeq" id="WP_343877720.1">
    <property type="nucleotide sequence ID" value="NZ_BAAAIJ010000007.1"/>
</dbReference>
<dbReference type="PANTHER" id="PTHR11941:SF54">
    <property type="entry name" value="ENOYL-COA HYDRATASE, MITOCHONDRIAL"/>
    <property type="match status" value="1"/>
</dbReference>
<evidence type="ECO:0000313" key="7">
    <source>
        <dbReference type="Proteomes" id="UP001597307"/>
    </source>
</evidence>
<dbReference type="PROSITE" id="PS00166">
    <property type="entry name" value="ENOYL_COA_HYDRATASE"/>
    <property type="match status" value="1"/>
</dbReference>
<protein>
    <submittedName>
        <fullName evidence="6">Enoyl-CoA hydratase/isomerase family protein</fullName>
    </submittedName>
</protein>
<dbReference type="Gene3D" id="1.10.12.10">
    <property type="entry name" value="Lyase 2-enoyl-coa Hydratase, Chain A, domain 2"/>
    <property type="match status" value="1"/>
</dbReference>
<evidence type="ECO:0000313" key="6">
    <source>
        <dbReference type="EMBL" id="MFD1845493.1"/>
    </source>
</evidence>